<dbReference type="CDD" id="cd06257">
    <property type="entry name" value="DnaJ"/>
    <property type="match status" value="1"/>
</dbReference>
<dbReference type="InterPro" id="IPR036869">
    <property type="entry name" value="J_dom_sf"/>
</dbReference>
<feature type="domain" description="J" evidence="2">
    <location>
        <begin position="82"/>
        <end position="152"/>
    </location>
</feature>
<evidence type="ECO:0000259" key="2">
    <source>
        <dbReference type="PROSITE" id="PS50076"/>
    </source>
</evidence>
<dbReference type="SMART" id="SM00271">
    <property type="entry name" value="DnaJ"/>
    <property type="match status" value="1"/>
</dbReference>
<dbReference type="PANTHER" id="PTHR24074">
    <property type="entry name" value="CO-CHAPERONE PROTEIN DJLA"/>
    <property type="match status" value="1"/>
</dbReference>
<sequence>MGILDRISKIVKAEVNHQLRKSGIFGEGDILSSDLEAELKRLEEELRQAEEAERRRQRGAGDYYRSDDQQRQHRGKGATTPTVYEVLGVSPRAPQKEIKKKYRQLAKKYHPDRIQQLSPSLQAIAKKNMAEINQAYDQIENPTKRQEYDRKINLY</sequence>
<keyword evidence="4" id="KW-1185">Reference proteome</keyword>
<evidence type="ECO:0000313" key="4">
    <source>
        <dbReference type="Proteomes" id="UP001594351"/>
    </source>
</evidence>
<dbReference type="InterPro" id="IPR001623">
    <property type="entry name" value="DnaJ_domain"/>
</dbReference>
<feature type="region of interest" description="Disordered" evidence="1">
    <location>
        <begin position="47"/>
        <end position="90"/>
    </location>
</feature>
<dbReference type="InterPro" id="IPR050817">
    <property type="entry name" value="DjlA_DnaK_co-chaperone"/>
</dbReference>
<proteinExistence type="predicted"/>
<evidence type="ECO:0000256" key="1">
    <source>
        <dbReference type="SAM" id="MobiDB-lite"/>
    </source>
</evidence>
<dbReference type="Gene3D" id="1.10.287.110">
    <property type="entry name" value="DnaJ domain"/>
    <property type="match status" value="1"/>
</dbReference>
<dbReference type="PROSITE" id="PS50076">
    <property type="entry name" value="DNAJ_2"/>
    <property type="match status" value="1"/>
</dbReference>
<dbReference type="Proteomes" id="UP001594351">
    <property type="component" value="Unassembled WGS sequence"/>
</dbReference>
<name>A0ABV6Z650_UNCC1</name>
<organism evidence="3 4">
    <name type="scientific">candidate division CSSED10-310 bacterium</name>
    <dbReference type="NCBI Taxonomy" id="2855610"/>
    <lineage>
        <taxon>Bacteria</taxon>
        <taxon>Bacteria division CSSED10-310</taxon>
    </lineage>
</organism>
<reference evidence="3 4" key="1">
    <citation type="submission" date="2024-09" db="EMBL/GenBank/DDBJ databases">
        <title>Laminarin stimulates single cell rates of sulfate reduction while oxygen inhibits transcriptomic activity in coastal marine sediment.</title>
        <authorList>
            <person name="Lindsay M."/>
            <person name="Orcutt B."/>
            <person name="Emerson D."/>
            <person name="Stepanauskas R."/>
            <person name="D'Angelo T."/>
        </authorList>
    </citation>
    <scope>NUCLEOTIDE SEQUENCE [LARGE SCALE GENOMIC DNA]</scope>
    <source>
        <strain evidence="3">SAG AM-311-K15</strain>
    </source>
</reference>
<gene>
    <name evidence="3" type="ORF">ACFL27_27380</name>
</gene>
<dbReference type="PRINTS" id="PR00625">
    <property type="entry name" value="JDOMAIN"/>
</dbReference>
<dbReference type="Pfam" id="PF00226">
    <property type="entry name" value="DnaJ"/>
    <property type="match status" value="1"/>
</dbReference>
<comment type="caution">
    <text evidence="3">The sequence shown here is derived from an EMBL/GenBank/DDBJ whole genome shotgun (WGS) entry which is preliminary data.</text>
</comment>
<dbReference type="EMBL" id="JBHPBY010000648">
    <property type="protein sequence ID" value="MFC1853923.1"/>
    <property type="molecule type" value="Genomic_DNA"/>
</dbReference>
<evidence type="ECO:0000313" key="3">
    <source>
        <dbReference type="EMBL" id="MFC1853923.1"/>
    </source>
</evidence>
<accession>A0ABV6Z650</accession>
<dbReference type="SUPFAM" id="SSF46565">
    <property type="entry name" value="Chaperone J-domain"/>
    <property type="match status" value="1"/>
</dbReference>
<protein>
    <submittedName>
        <fullName evidence="3">DnaJ domain-containing protein</fullName>
    </submittedName>
</protein>